<dbReference type="OrthoDB" id="6930733at2759"/>
<feature type="region of interest" description="Disordered" evidence="1">
    <location>
        <begin position="32"/>
        <end position="96"/>
    </location>
</feature>
<keyword evidence="3" id="KW-1185">Reference proteome</keyword>
<dbReference type="AlphaFoldDB" id="A0A8J2REA9"/>
<evidence type="ECO:0000313" key="2">
    <source>
        <dbReference type="EMBL" id="CAG9585443.1"/>
    </source>
</evidence>
<evidence type="ECO:0000256" key="1">
    <source>
        <dbReference type="SAM" id="MobiDB-lite"/>
    </source>
</evidence>
<gene>
    <name evidence="2" type="ORF">DCHRY22_LOCUS15851</name>
</gene>
<dbReference type="EMBL" id="CAKASE010000083">
    <property type="protein sequence ID" value="CAG9585443.1"/>
    <property type="molecule type" value="Genomic_DNA"/>
</dbReference>
<accession>A0A8J2REA9</accession>
<organism evidence="2 3">
    <name type="scientific">Danaus chrysippus</name>
    <name type="common">African queen</name>
    <dbReference type="NCBI Taxonomy" id="151541"/>
    <lineage>
        <taxon>Eukaryota</taxon>
        <taxon>Metazoa</taxon>
        <taxon>Ecdysozoa</taxon>
        <taxon>Arthropoda</taxon>
        <taxon>Hexapoda</taxon>
        <taxon>Insecta</taxon>
        <taxon>Pterygota</taxon>
        <taxon>Neoptera</taxon>
        <taxon>Endopterygota</taxon>
        <taxon>Lepidoptera</taxon>
        <taxon>Glossata</taxon>
        <taxon>Ditrysia</taxon>
        <taxon>Papilionoidea</taxon>
        <taxon>Nymphalidae</taxon>
        <taxon>Danainae</taxon>
        <taxon>Danaini</taxon>
        <taxon>Danaina</taxon>
        <taxon>Danaus</taxon>
        <taxon>Anosia</taxon>
    </lineage>
</organism>
<name>A0A8J2REA9_9NEOP</name>
<dbReference type="Proteomes" id="UP000789524">
    <property type="component" value="Unassembled WGS sequence"/>
</dbReference>
<sequence length="114" mass="13278">MVVYCCVVEEVLVVIHHVRRHVRHRVHDRGSRFASALHHPRPERGCGAAPLRSRSPWRPAQMTYRSRVEEGGSRLAGWRRSTRQTPAPPAPLPLDRWPMQNDECKVWIYLLGRK</sequence>
<comment type="caution">
    <text evidence="2">The sequence shown here is derived from an EMBL/GenBank/DDBJ whole genome shotgun (WGS) entry which is preliminary data.</text>
</comment>
<evidence type="ECO:0000313" key="3">
    <source>
        <dbReference type="Proteomes" id="UP000789524"/>
    </source>
</evidence>
<proteinExistence type="predicted"/>
<reference evidence="2" key="1">
    <citation type="submission" date="2021-09" db="EMBL/GenBank/DDBJ databases">
        <authorList>
            <person name="Martin H S."/>
        </authorList>
    </citation>
    <scope>NUCLEOTIDE SEQUENCE</scope>
</reference>
<protein>
    <submittedName>
        <fullName evidence="2">(African queen) hypothetical protein</fullName>
    </submittedName>
</protein>